<accession>A0AAE0Y5F6</accession>
<keyword evidence="2" id="KW-1133">Transmembrane helix</keyword>
<gene>
    <name evidence="3" type="ORF">RRG08_053033</name>
</gene>
<organism evidence="3 4">
    <name type="scientific">Elysia crispata</name>
    <name type="common">lettuce slug</name>
    <dbReference type="NCBI Taxonomy" id="231223"/>
    <lineage>
        <taxon>Eukaryota</taxon>
        <taxon>Metazoa</taxon>
        <taxon>Spiralia</taxon>
        <taxon>Lophotrochozoa</taxon>
        <taxon>Mollusca</taxon>
        <taxon>Gastropoda</taxon>
        <taxon>Heterobranchia</taxon>
        <taxon>Euthyneura</taxon>
        <taxon>Panpulmonata</taxon>
        <taxon>Sacoglossa</taxon>
        <taxon>Placobranchoidea</taxon>
        <taxon>Plakobranchidae</taxon>
        <taxon>Elysia</taxon>
    </lineage>
</organism>
<comment type="caution">
    <text evidence="3">The sequence shown here is derived from an EMBL/GenBank/DDBJ whole genome shotgun (WGS) entry which is preliminary data.</text>
</comment>
<protein>
    <submittedName>
        <fullName evidence="3">Uncharacterized protein</fullName>
    </submittedName>
</protein>
<dbReference type="EMBL" id="JAWDGP010006905">
    <property type="protein sequence ID" value="KAK3733227.1"/>
    <property type="molecule type" value="Genomic_DNA"/>
</dbReference>
<evidence type="ECO:0000256" key="2">
    <source>
        <dbReference type="SAM" id="Phobius"/>
    </source>
</evidence>
<evidence type="ECO:0000256" key="1">
    <source>
        <dbReference type="SAM" id="MobiDB-lite"/>
    </source>
</evidence>
<evidence type="ECO:0000313" key="4">
    <source>
        <dbReference type="Proteomes" id="UP001283361"/>
    </source>
</evidence>
<keyword evidence="4" id="KW-1185">Reference proteome</keyword>
<name>A0AAE0Y5F6_9GAST</name>
<evidence type="ECO:0000313" key="3">
    <source>
        <dbReference type="EMBL" id="KAK3733227.1"/>
    </source>
</evidence>
<dbReference type="AlphaFoldDB" id="A0AAE0Y5F6"/>
<sequence>MNGVGMKRTLVHYCPISADAPPVRNLAVGQASSGFPPRLSGSPLMYFSPMTSLPLKPMYDLLVFLSIFLSFCFHVLGWRGLFLHIFFEPLSVHSEEMSEVTDDGRGCTGAAELDRGDTPTSSLAVEAGGWGGDDEAEISFGAGATASGTSTTKAGDLIGW</sequence>
<reference evidence="3" key="1">
    <citation type="journal article" date="2023" name="G3 (Bethesda)">
        <title>A reference genome for the long-term kleptoplast-retaining sea slug Elysia crispata morphotype clarki.</title>
        <authorList>
            <person name="Eastman K.E."/>
            <person name="Pendleton A.L."/>
            <person name="Shaikh M.A."/>
            <person name="Suttiyut T."/>
            <person name="Ogas R."/>
            <person name="Tomko P."/>
            <person name="Gavelis G."/>
            <person name="Widhalm J.R."/>
            <person name="Wisecaver J.H."/>
        </authorList>
    </citation>
    <scope>NUCLEOTIDE SEQUENCE</scope>
    <source>
        <strain evidence="3">ECLA1</strain>
    </source>
</reference>
<keyword evidence="2" id="KW-0472">Membrane</keyword>
<proteinExistence type="predicted"/>
<feature type="transmembrane region" description="Helical" evidence="2">
    <location>
        <begin position="61"/>
        <end position="87"/>
    </location>
</feature>
<dbReference type="Proteomes" id="UP001283361">
    <property type="component" value="Unassembled WGS sequence"/>
</dbReference>
<feature type="region of interest" description="Disordered" evidence="1">
    <location>
        <begin position="101"/>
        <end position="120"/>
    </location>
</feature>
<keyword evidence="2" id="KW-0812">Transmembrane</keyword>